<comment type="caution">
    <text evidence="3">The sequence shown here is derived from an EMBL/GenBank/DDBJ whole genome shotgun (WGS) entry which is preliminary data.</text>
</comment>
<organism evidence="3 4">
    <name type="scientific">Leptospira noumeaensis</name>
    <dbReference type="NCBI Taxonomy" id="2484964"/>
    <lineage>
        <taxon>Bacteria</taxon>
        <taxon>Pseudomonadati</taxon>
        <taxon>Spirochaetota</taxon>
        <taxon>Spirochaetia</taxon>
        <taxon>Leptospirales</taxon>
        <taxon>Leptospiraceae</taxon>
        <taxon>Leptospira</taxon>
    </lineage>
</organism>
<accession>A0A4R9HZ53</accession>
<reference evidence="3" key="1">
    <citation type="journal article" date="2019" name="PLoS Negl. Trop. Dis.">
        <title>Revisiting the worldwide diversity of Leptospira species in the environment.</title>
        <authorList>
            <person name="Vincent A.T."/>
            <person name="Schiettekatte O."/>
            <person name="Bourhy P."/>
            <person name="Veyrier F.J."/>
            <person name="Picardeau M."/>
        </authorList>
    </citation>
    <scope>NUCLEOTIDE SEQUENCE [LARGE SCALE GENOMIC DNA]</scope>
    <source>
        <strain evidence="3">201800287</strain>
    </source>
</reference>
<dbReference type="EMBL" id="RQFK01000039">
    <property type="protein sequence ID" value="TGK77519.1"/>
    <property type="molecule type" value="Genomic_DNA"/>
</dbReference>
<evidence type="ECO:0000259" key="2">
    <source>
        <dbReference type="Pfam" id="PF13205"/>
    </source>
</evidence>
<name>A0A4R9HZ53_9LEPT</name>
<dbReference type="RefSeq" id="WP_135603192.1">
    <property type="nucleotide sequence ID" value="NZ_RQFK01000039.1"/>
</dbReference>
<protein>
    <recommendedName>
        <fullName evidence="2">SbsA Ig-like domain-containing protein</fullName>
    </recommendedName>
</protein>
<sequence>MKLVGCNLFLLFFFNVCSPSGKNLDSLLTFVDGDGSPRIVVASPTMGEKNLPRNVSISVLFSVPMNINSCVQSFSIAPNTLGFFDLSDLTLKFTPSSLLAFGSYTYTITKNCESKEGTDLKDVFSANFSVGEAVNAGSNPQITGVFVSAGTVADCNAGIANRVNVLSSDYINVCMGSPTTNEIEVVFDRAMDPSSVISAIQISPNISANFVWPSANHLRIVPDRPLNGNIRYSVTVSAAAADTLGSRLLSPVFKSFLVGSENLVPTATSITIANGTLADCLSGIGTITNILVTSVTNGCLGNPTVNPIVIDFDRPMNRSITESAISISPSLTGTFLWSMADARVTFTPDAKLVYGTRYTLTVNKNAISANEINVSQNISYSFIAGGAIGDAPVVQSIGVVSQGCSNTFPGTGSVTGGNWLMPQCFWDNSLPMLGPTSYYFRSGDDGNGDFNIPDACADVNTDNFKLIFSKYMDTNTTLNAVRLRRMSPPSTIVQLSSWVWRDCQATFPFGCRVLELAFAEQEASCNDSLFGNALTSGDFNLMRSDNAPAGFPFYMITVDTSAKDTMGASLQSNFNFTMEAK</sequence>
<evidence type="ECO:0000256" key="1">
    <source>
        <dbReference type="ARBA" id="ARBA00022729"/>
    </source>
</evidence>
<dbReference type="Proteomes" id="UP000298009">
    <property type="component" value="Unassembled WGS sequence"/>
</dbReference>
<keyword evidence="1" id="KW-0732">Signal</keyword>
<keyword evidence="4" id="KW-1185">Reference proteome</keyword>
<dbReference type="OrthoDB" id="343030at2"/>
<evidence type="ECO:0000313" key="4">
    <source>
        <dbReference type="Proteomes" id="UP000298009"/>
    </source>
</evidence>
<feature type="domain" description="SbsA Ig-like" evidence="2">
    <location>
        <begin position="292"/>
        <end position="382"/>
    </location>
</feature>
<dbReference type="Gene3D" id="2.60.40.3710">
    <property type="match status" value="2"/>
</dbReference>
<dbReference type="AlphaFoldDB" id="A0A4R9HZ53"/>
<proteinExistence type="predicted"/>
<feature type="domain" description="SbsA Ig-like" evidence="2">
    <location>
        <begin position="176"/>
        <end position="251"/>
    </location>
</feature>
<dbReference type="Pfam" id="PF13205">
    <property type="entry name" value="Big_5"/>
    <property type="match status" value="3"/>
</dbReference>
<feature type="domain" description="SbsA Ig-like" evidence="2">
    <location>
        <begin position="36"/>
        <end position="129"/>
    </location>
</feature>
<evidence type="ECO:0000313" key="3">
    <source>
        <dbReference type="EMBL" id="TGK77519.1"/>
    </source>
</evidence>
<dbReference type="InterPro" id="IPR032812">
    <property type="entry name" value="SbsA_Ig"/>
</dbReference>
<gene>
    <name evidence="3" type="ORF">EHQ24_19125</name>
</gene>